<proteinExistence type="predicted"/>
<organism evidence="2 3">
    <name type="scientific">Rhodnius prolixus</name>
    <name type="common">Triatomid bug</name>
    <dbReference type="NCBI Taxonomy" id="13249"/>
    <lineage>
        <taxon>Eukaryota</taxon>
        <taxon>Metazoa</taxon>
        <taxon>Ecdysozoa</taxon>
        <taxon>Arthropoda</taxon>
        <taxon>Hexapoda</taxon>
        <taxon>Insecta</taxon>
        <taxon>Pterygota</taxon>
        <taxon>Neoptera</taxon>
        <taxon>Paraneoptera</taxon>
        <taxon>Hemiptera</taxon>
        <taxon>Heteroptera</taxon>
        <taxon>Panheteroptera</taxon>
        <taxon>Cimicomorpha</taxon>
        <taxon>Reduviidae</taxon>
        <taxon>Triatominae</taxon>
        <taxon>Rhodnius</taxon>
    </lineage>
</organism>
<dbReference type="OMA" id="RHFIQHR"/>
<feature type="compositionally biased region" description="Basic and acidic residues" evidence="1">
    <location>
        <begin position="53"/>
        <end position="81"/>
    </location>
</feature>
<dbReference type="EnsemblMetazoa" id="RPRC008901-RA">
    <property type="protein sequence ID" value="RPRC008901-PA"/>
    <property type="gene ID" value="RPRC008901"/>
</dbReference>
<name>T1HXY1_RHOPR</name>
<dbReference type="GO" id="GO:0031533">
    <property type="term" value="C:mRNA capping enzyme complex"/>
    <property type="evidence" value="ECO:0007669"/>
    <property type="project" value="InterPro"/>
</dbReference>
<evidence type="ECO:0000313" key="2">
    <source>
        <dbReference type="EnsemblMetazoa" id="RPRC008901-PA"/>
    </source>
</evidence>
<dbReference type="InterPro" id="IPR028271">
    <property type="entry name" value="RAMAC"/>
</dbReference>
<dbReference type="GO" id="GO:0106005">
    <property type="term" value="P:RNA 5'-cap (guanine-N7)-methylation"/>
    <property type="evidence" value="ECO:0007669"/>
    <property type="project" value="InterPro"/>
</dbReference>
<dbReference type="eggNOG" id="ENOG502SE4K">
    <property type="taxonomic scope" value="Eukaryota"/>
</dbReference>
<dbReference type="Pfam" id="PF15320">
    <property type="entry name" value="RAM"/>
    <property type="match status" value="1"/>
</dbReference>
<dbReference type="VEuPathDB" id="VectorBase:RPRC008901"/>
<reference evidence="2" key="1">
    <citation type="submission" date="2015-05" db="UniProtKB">
        <authorList>
            <consortium name="EnsemblMetazoa"/>
        </authorList>
    </citation>
    <scope>IDENTIFICATION</scope>
</reference>
<evidence type="ECO:0000256" key="1">
    <source>
        <dbReference type="SAM" id="MobiDB-lite"/>
    </source>
</evidence>
<accession>T1HXY1</accession>
<dbReference type="HOGENOM" id="CLU_2576833_0_0_1"/>
<dbReference type="InParanoid" id="T1HXY1"/>
<sequence length="81" mass="9729">MTEDLTDDQKQFLAQCEADFAHRYSERDDEYTIVLQIGISRPPIIEPWRPKGSRNDRPPRDDRGYKRKRDDSGDRNSKRRY</sequence>
<evidence type="ECO:0008006" key="4">
    <source>
        <dbReference type="Google" id="ProtNLM"/>
    </source>
</evidence>
<evidence type="ECO:0000313" key="3">
    <source>
        <dbReference type="Proteomes" id="UP000015103"/>
    </source>
</evidence>
<protein>
    <recommendedName>
        <fullName evidence="4">RNMT-activating mini protein</fullName>
    </recommendedName>
</protein>
<dbReference type="GO" id="GO:0003723">
    <property type="term" value="F:RNA binding"/>
    <property type="evidence" value="ECO:0007669"/>
    <property type="project" value="InterPro"/>
</dbReference>
<dbReference type="Proteomes" id="UP000015103">
    <property type="component" value="Unassembled WGS sequence"/>
</dbReference>
<dbReference type="AlphaFoldDB" id="T1HXY1"/>
<feature type="region of interest" description="Disordered" evidence="1">
    <location>
        <begin position="42"/>
        <end position="81"/>
    </location>
</feature>
<dbReference type="EMBL" id="ACPB03016386">
    <property type="status" value="NOT_ANNOTATED_CDS"/>
    <property type="molecule type" value="Genomic_DNA"/>
</dbReference>
<keyword evidence="3" id="KW-1185">Reference proteome</keyword>